<gene>
    <name evidence="2" type="ORF">JL811_13225</name>
</gene>
<sequence>MKCNILALFACAGLPALAQPTDFTTPEGAAFIHQQIAAGILGFTEQGENDLIYFTQLLAWRCGVQEVYYGFNSDLPVNRLPLEPCHRDLANPNTMKETGAGPYPLFITVPKGAAQQVRMRVIYEDGHSASFVSERAKSLF</sequence>
<reference evidence="2" key="1">
    <citation type="submission" date="2021-01" db="EMBL/GenBank/DDBJ databases">
        <title>Tabrizicola alba sp. nov. a motile alkaliphilic bacterium isolated from a soda lake.</title>
        <authorList>
            <person name="Szuroczki S."/>
            <person name="Abbaszade G."/>
            <person name="Schumann P."/>
            <person name="Toth E."/>
        </authorList>
    </citation>
    <scope>NUCLEOTIDE SEQUENCE</scope>
    <source>
        <strain evidence="2">DMG-N-6</strain>
    </source>
</reference>
<comment type="caution">
    <text evidence="2">The sequence shown here is derived from an EMBL/GenBank/DDBJ whole genome shotgun (WGS) entry which is preliminary data.</text>
</comment>
<protein>
    <submittedName>
        <fullName evidence="2">Uncharacterized protein</fullName>
    </submittedName>
</protein>
<dbReference type="EMBL" id="JAESVN010000005">
    <property type="protein sequence ID" value="MBL4918184.1"/>
    <property type="molecule type" value="Genomic_DNA"/>
</dbReference>
<keyword evidence="3" id="KW-1185">Reference proteome</keyword>
<dbReference type="AlphaFoldDB" id="A0A8K0Y2L9"/>
<evidence type="ECO:0000313" key="3">
    <source>
        <dbReference type="Proteomes" id="UP000648908"/>
    </source>
</evidence>
<proteinExistence type="predicted"/>
<evidence type="ECO:0000313" key="2">
    <source>
        <dbReference type="EMBL" id="MBL4918184.1"/>
    </source>
</evidence>
<organism evidence="2 3">
    <name type="scientific">Szabonella alba</name>
    <dbReference type="NCBI Taxonomy" id="2804194"/>
    <lineage>
        <taxon>Bacteria</taxon>
        <taxon>Pseudomonadati</taxon>
        <taxon>Pseudomonadota</taxon>
        <taxon>Alphaproteobacteria</taxon>
        <taxon>Rhodobacterales</taxon>
        <taxon>Paracoccaceae</taxon>
        <taxon>Szabonella</taxon>
    </lineage>
</organism>
<dbReference type="Proteomes" id="UP000648908">
    <property type="component" value="Unassembled WGS sequence"/>
</dbReference>
<keyword evidence="1" id="KW-0732">Signal</keyword>
<evidence type="ECO:0000256" key="1">
    <source>
        <dbReference type="SAM" id="SignalP"/>
    </source>
</evidence>
<accession>A0A8K0Y2L9</accession>
<dbReference type="RefSeq" id="WP_202689175.1">
    <property type="nucleotide sequence ID" value="NZ_JAESVN010000005.1"/>
</dbReference>
<feature type="chain" id="PRO_5035442409" evidence="1">
    <location>
        <begin position="19"/>
        <end position="140"/>
    </location>
</feature>
<name>A0A8K0Y2L9_9RHOB</name>
<feature type="signal peptide" evidence="1">
    <location>
        <begin position="1"/>
        <end position="18"/>
    </location>
</feature>